<dbReference type="Proteomes" id="UP001497525">
    <property type="component" value="Unassembled WGS sequence"/>
</dbReference>
<sequence length="230" mass="24876">MAARDNRFSVFVGNLPPNTIQAHFDHIFPDCKMTSVRLIHDRETDAFKGFAYVDFEDQESLDAALRTDGSILDGYTIHVNHAQDRRGRGGRGPRGMGGGYGRGGPSHPRGNQDNWSARGRQSMGGGRFAGGGPRGARGGYAQRQSYHPPGLSADGNSFRPAPDVAEVNSNSSGDERPRLNLKPRTVPMHSNDERHLSERSKAIFGVGRPREASPVRGGSSPAQENPNDSS</sequence>
<dbReference type="InterPro" id="IPR035979">
    <property type="entry name" value="RBD_domain_sf"/>
</dbReference>
<evidence type="ECO:0000256" key="3">
    <source>
        <dbReference type="SAM" id="MobiDB-lite"/>
    </source>
</evidence>
<feature type="compositionally biased region" description="Polar residues" evidence="3">
    <location>
        <begin position="220"/>
        <end position="230"/>
    </location>
</feature>
<protein>
    <recommendedName>
        <fullName evidence="4">RRM domain-containing protein</fullName>
    </recommendedName>
</protein>
<dbReference type="SMART" id="SM00360">
    <property type="entry name" value="RRM"/>
    <property type="match status" value="1"/>
</dbReference>
<feature type="compositionally biased region" description="Gly residues" evidence="3">
    <location>
        <begin position="122"/>
        <end position="138"/>
    </location>
</feature>
<dbReference type="PANTHER" id="PTHR23236:SF11">
    <property type="entry name" value="EUKARYOTIC TRANSLATION INITIATION FACTOR 4H"/>
    <property type="match status" value="1"/>
</dbReference>
<dbReference type="Gene3D" id="3.30.70.330">
    <property type="match status" value="1"/>
</dbReference>
<dbReference type="EMBL" id="CAXLJL010000002">
    <property type="protein sequence ID" value="CAL5129635.1"/>
    <property type="molecule type" value="Genomic_DNA"/>
</dbReference>
<dbReference type="PROSITE" id="PS50102">
    <property type="entry name" value="RRM"/>
    <property type="match status" value="1"/>
</dbReference>
<proteinExistence type="predicted"/>
<gene>
    <name evidence="5" type="ORF">CDAUBV1_LOCUS662</name>
</gene>
<dbReference type="Pfam" id="PF00076">
    <property type="entry name" value="RRM_1"/>
    <property type="match status" value="1"/>
</dbReference>
<comment type="caution">
    <text evidence="5">The sequence shown here is derived from an EMBL/GenBank/DDBJ whole genome shotgun (WGS) entry which is preliminary data.</text>
</comment>
<feature type="compositionally biased region" description="Basic and acidic residues" evidence="3">
    <location>
        <begin position="190"/>
        <end position="201"/>
    </location>
</feature>
<feature type="domain" description="RRM" evidence="4">
    <location>
        <begin position="8"/>
        <end position="84"/>
    </location>
</feature>
<reference evidence="5" key="1">
    <citation type="submission" date="2024-06" db="EMBL/GenBank/DDBJ databases">
        <authorList>
            <person name="Liu X."/>
            <person name="Lenzi L."/>
            <person name="Haldenby T S."/>
            <person name="Uol C."/>
        </authorList>
    </citation>
    <scope>NUCLEOTIDE SEQUENCE</scope>
</reference>
<evidence type="ECO:0000259" key="4">
    <source>
        <dbReference type="PROSITE" id="PS50102"/>
    </source>
</evidence>
<dbReference type="InterPro" id="IPR000504">
    <property type="entry name" value="RRM_dom"/>
</dbReference>
<dbReference type="SUPFAM" id="SSF54928">
    <property type="entry name" value="RNA-binding domain, RBD"/>
    <property type="match status" value="1"/>
</dbReference>
<evidence type="ECO:0000256" key="2">
    <source>
        <dbReference type="PROSITE-ProRule" id="PRU00176"/>
    </source>
</evidence>
<keyword evidence="1 2" id="KW-0694">RNA-binding</keyword>
<feature type="compositionally biased region" description="Gly residues" evidence="3">
    <location>
        <begin position="90"/>
        <end position="104"/>
    </location>
</feature>
<name>A0AAV2SXE5_CALDB</name>
<accession>A0AAV2SXE5</accession>
<evidence type="ECO:0000256" key="1">
    <source>
        <dbReference type="ARBA" id="ARBA00022884"/>
    </source>
</evidence>
<evidence type="ECO:0000313" key="5">
    <source>
        <dbReference type="EMBL" id="CAL5129635.1"/>
    </source>
</evidence>
<dbReference type="PANTHER" id="PTHR23236">
    <property type="entry name" value="EUKARYOTIC TRANSLATION INITIATION FACTOR 4B/4H"/>
    <property type="match status" value="1"/>
</dbReference>
<dbReference type="GO" id="GO:0003723">
    <property type="term" value="F:RNA binding"/>
    <property type="evidence" value="ECO:0007669"/>
    <property type="project" value="UniProtKB-UniRule"/>
</dbReference>
<dbReference type="InterPro" id="IPR012677">
    <property type="entry name" value="Nucleotide-bd_a/b_plait_sf"/>
</dbReference>
<evidence type="ECO:0000313" key="6">
    <source>
        <dbReference type="Proteomes" id="UP001497525"/>
    </source>
</evidence>
<feature type="region of interest" description="Disordered" evidence="3">
    <location>
        <begin position="82"/>
        <end position="230"/>
    </location>
</feature>
<dbReference type="AlphaFoldDB" id="A0AAV2SXE5"/>
<organism evidence="5 6">
    <name type="scientific">Calicophoron daubneyi</name>
    <name type="common">Rumen fluke</name>
    <name type="synonym">Paramphistomum daubneyi</name>
    <dbReference type="NCBI Taxonomy" id="300641"/>
    <lineage>
        <taxon>Eukaryota</taxon>
        <taxon>Metazoa</taxon>
        <taxon>Spiralia</taxon>
        <taxon>Lophotrochozoa</taxon>
        <taxon>Platyhelminthes</taxon>
        <taxon>Trematoda</taxon>
        <taxon>Digenea</taxon>
        <taxon>Plagiorchiida</taxon>
        <taxon>Pronocephalata</taxon>
        <taxon>Paramphistomoidea</taxon>
        <taxon>Paramphistomidae</taxon>
        <taxon>Calicophoron</taxon>
    </lineage>
</organism>